<protein>
    <submittedName>
        <fullName evidence="9">PD-(D/E)XK nuclease superfamily protein</fullName>
    </submittedName>
</protein>
<accession>A0A1M6P3Q1</accession>
<evidence type="ECO:0000256" key="7">
    <source>
        <dbReference type="ARBA" id="ARBA00023204"/>
    </source>
</evidence>
<dbReference type="EMBL" id="FRAE01000028">
    <property type="protein sequence ID" value="SHK02548.1"/>
    <property type="molecule type" value="Genomic_DNA"/>
</dbReference>
<evidence type="ECO:0000313" key="10">
    <source>
        <dbReference type="Proteomes" id="UP000242497"/>
    </source>
</evidence>
<evidence type="ECO:0000256" key="5">
    <source>
        <dbReference type="ARBA" id="ARBA00022840"/>
    </source>
</evidence>
<keyword evidence="4" id="KW-0347">Helicase</keyword>
<keyword evidence="1" id="KW-0547">Nucleotide-binding</keyword>
<keyword evidence="2" id="KW-0227">DNA damage</keyword>
<evidence type="ECO:0000313" key="9">
    <source>
        <dbReference type="EMBL" id="SHK02548.1"/>
    </source>
</evidence>
<dbReference type="GO" id="GO:0005524">
    <property type="term" value="F:ATP binding"/>
    <property type="evidence" value="ECO:0007669"/>
    <property type="project" value="UniProtKB-KW"/>
</dbReference>
<dbReference type="Proteomes" id="UP000242497">
    <property type="component" value="Unassembled WGS sequence"/>
</dbReference>
<name>A0A1M6P3Q1_9FIRM</name>
<evidence type="ECO:0000256" key="4">
    <source>
        <dbReference type="ARBA" id="ARBA00022806"/>
    </source>
</evidence>
<evidence type="ECO:0000256" key="2">
    <source>
        <dbReference type="ARBA" id="ARBA00022763"/>
    </source>
</evidence>
<dbReference type="Gene3D" id="3.90.320.10">
    <property type="match status" value="1"/>
</dbReference>
<evidence type="ECO:0000256" key="1">
    <source>
        <dbReference type="ARBA" id="ARBA00022741"/>
    </source>
</evidence>
<dbReference type="GO" id="GO:0016787">
    <property type="term" value="F:hydrolase activity"/>
    <property type="evidence" value="ECO:0007669"/>
    <property type="project" value="UniProtKB-KW"/>
</dbReference>
<feature type="domain" description="PD-(D/E)XK endonuclease-like" evidence="8">
    <location>
        <begin position="9"/>
        <end position="211"/>
    </location>
</feature>
<evidence type="ECO:0000256" key="3">
    <source>
        <dbReference type="ARBA" id="ARBA00022801"/>
    </source>
</evidence>
<reference evidence="10" key="1">
    <citation type="submission" date="2016-11" db="EMBL/GenBank/DDBJ databases">
        <authorList>
            <person name="Varghese N."/>
            <person name="Submissions S."/>
        </authorList>
    </citation>
    <scope>NUCLEOTIDE SEQUENCE [LARGE SCALE GENOMIC DNA]</scope>
    <source>
        <strain evidence="10">DSM 15518</strain>
    </source>
</reference>
<keyword evidence="10" id="KW-1185">Reference proteome</keyword>
<sequence length="222" mass="27138">MDNLKNMYFSQSCMDIYNTCKLKFKKIYLDNISWSGDNNNFGSKFHLLAQRYYIGIDEPLDENYEEYKLLQNLKKFLKREKNMYPEYIIKYKEDGLRLLAKVDLLKIERDKIIIYDWKTNKSKLDKYENSYQTKIYLHNATEQFKIHPQNIKLIYYNPRLDKSLEIYYNEYKHKEYKLELKNKVIEIINEKNFDEELGKHCNFCQFNSICNKKWVNIDSLLD</sequence>
<evidence type="ECO:0000256" key="6">
    <source>
        <dbReference type="ARBA" id="ARBA00023125"/>
    </source>
</evidence>
<dbReference type="GO" id="GO:0004386">
    <property type="term" value="F:helicase activity"/>
    <property type="evidence" value="ECO:0007669"/>
    <property type="project" value="UniProtKB-KW"/>
</dbReference>
<dbReference type="InterPro" id="IPR038726">
    <property type="entry name" value="PDDEXK_AddAB-type"/>
</dbReference>
<keyword evidence="3" id="KW-0378">Hydrolase</keyword>
<dbReference type="STRING" id="1123349.SAMN02744037_01448"/>
<proteinExistence type="predicted"/>
<dbReference type="OrthoDB" id="306181at2"/>
<gene>
    <name evidence="9" type="ORF">SAMN02744037_01448</name>
</gene>
<dbReference type="InterPro" id="IPR011604">
    <property type="entry name" value="PDDEXK-like_dom_sf"/>
</dbReference>
<keyword evidence="5" id="KW-0067">ATP-binding</keyword>
<dbReference type="GO" id="GO:0006281">
    <property type="term" value="P:DNA repair"/>
    <property type="evidence" value="ECO:0007669"/>
    <property type="project" value="UniProtKB-KW"/>
</dbReference>
<dbReference type="RefSeq" id="WP_072888640.1">
    <property type="nucleotide sequence ID" value="NZ_FRAE01000028.1"/>
</dbReference>
<dbReference type="Pfam" id="PF12705">
    <property type="entry name" value="PDDEXK_1"/>
    <property type="match status" value="1"/>
</dbReference>
<organism evidence="9 10">
    <name type="scientific">Tepidibacter formicigenes DSM 15518</name>
    <dbReference type="NCBI Taxonomy" id="1123349"/>
    <lineage>
        <taxon>Bacteria</taxon>
        <taxon>Bacillati</taxon>
        <taxon>Bacillota</taxon>
        <taxon>Clostridia</taxon>
        <taxon>Peptostreptococcales</taxon>
        <taxon>Peptostreptococcaceae</taxon>
        <taxon>Tepidibacter</taxon>
    </lineage>
</organism>
<keyword evidence="6" id="KW-0238">DNA-binding</keyword>
<keyword evidence="7" id="KW-0234">DNA repair</keyword>
<evidence type="ECO:0000259" key="8">
    <source>
        <dbReference type="Pfam" id="PF12705"/>
    </source>
</evidence>
<dbReference type="GO" id="GO:0003677">
    <property type="term" value="F:DNA binding"/>
    <property type="evidence" value="ECO:0007669"/>
    <property type="project" value="UniProtKB-KW"/>
</dbReference>
<dbReference type="AlphaFoldDB" id="A0A1M6P3Q1"/>